<sequence length="401" mass="46055">MSILNVKCPSCSEILLNEDDIYSTSCGHVFHFHCLPEQDSETACPKCYTYGVTTQKLYLSFDKECTEFVRELKRTLDVAERENHDLKMRFNDKNMTLITNRFESNKENVQLKKLVTELKIKIASLESAQQKLRQQVFALNQEVASHQAMENSVNDMATENDKLKQELERINTELAIELSKNQELMADKDTLRSTIKCISEEFQRNVAINTQLETENMRLKSHVESSMAYESSNSSSGARANHEAANTKQNNMENPDNSMPIEYKHHSEQTAQRTITQSNVPVGLDVTDREQSQAFKATGKTNDAYEATSKGIIIQNFPTDKLRYPLEENIIYLAKNMDLFLEKKFIDSVNILNSSNYGKTSLRVKFKAEYIHDTFLENRELLKSGKHSKYIKSLKIKQAWG</sequence>
<keyword evidence="8" id="KW-1185">Reference proteome</keyword>
<keyword evidence="1 3" id="KW-0863">Zinc-finger</keyword>
<feature type="region of interest" description="Disordered" evidence="5">
    <location>
        <begin position="227"/>
        <end position="255"/>
    </location>
</feature>
<gene>
    <name evidence="7" type="primary">106091767</name>
</gene>
<keyword evidence="4" id="KW-0175">Coiled coil</keyword>
<dbReference type="EnsemblMetazoa" id="SCAU015634-RA">
    <property type="protein sequence ID" value="SCAU015634-PA"/>
    <property type="gene ID" value="SCAU015634"/>
</dbReference>
<name>A0A1I8QBF5_STOCA</name>
<dbReference type="AlphaFoldDB" id="A0A1I8QBF5"/>
<evidence type="ECO:0000259" key="6">
    <source>
        <dbReference type="PROSITE" id="PS50089"/>
    </source>
</evidence>
<organism evidence="7 8">
    <name type="scientific">Stomoxys calcitrans</name>
    <name type="common">Stable fly</name>
    <name type="synonym">Conops calcitrans</name>
    <dbReference type="NCBI Taxonomy" id="35570"/>
    <lineage>
        <taxon>Eukaryota</taxon>
        <taxon>Metazoa</taxon>
        <taxon>Ecdysozoa</taxon>
        <taxon>Arthropoda</taxon>
        <taxon>Hexapoda</taxon>
        <taxon>Insecta</taxon>
        <taxon>Pterygota</taxon>
        <taxon>Neoptera</taxon>
        <taxon>Endopterygota</taxon>
        <taxon>Diptera</taxon>
        <taxon>Brachycera</taxon>
        <taxon>Muscomorpha</taxon>
        <taxon>Muscoidea</taxon>
        <taxon>Muscidae</taxon>
        <taxon>Stomoxys</taxon>
    </lineage>
</organism>
<dbReference type="Gene3D" id="3.30.40.10">
    <property type="entry name" value="Zinc/RING finger domain, C3HC4 (zinc finger)"/>
    <property type="match status" value="1"/>
</dbReference>
<protein>
    <recommendedName>
        <fullName evidence="6">RING-type domain-containing protein</fullName>
    </recommendedName>
</protein>
<evidence type="ECO:0000256" key="3">
    <source>
        <dbReference type="PROSITE-ProRule" id="PRU00175"/>
    </source>
</evidence>
<keyword evidence="1 3" id="KW-0479">Metal-binding</keyword>
<evidence type="ECO:0000313" key="8">
    <source>
        <dbReference type="Proteomes" id="UP000095300"/>
    </source>
</evidence>
<dbReference type="SMART" id="SM00184">
    <property type="entry name" value="RING"/>
    <property type="match status" value="1"/>
</dbReference>
<evidence type="ECO:0000256" key="1">
    <source>
        <dbReference type="ARBA" id="ARBA00022771"/>
    </source>
</evidence>
<dbReference type="GO" id="GO:0008270">
    <property type="term" value="F:zinc ion binding"/>
    <property type="evidence" value="ECO:0007669"/>
    <property type="project" value="UniProtKB-KW"/>
</dbReference>
<feature type="compositionally biased region" description="Polar residues" evidence="5">
    <location>
        <begin position="244"/>
        <end position="255"/>
    </location>
</feature>
<proteinExistence type="predicted"/>
<dbReference type="Proteomes" id="UP000095300">
    <property type="component" value="Unassembled WGS sequence"/>
</dbReference>
<evidence type="ECO:0000256" key="2">
    <source>
        <dbReference type="ARBA" id="ARBA00022833"/>
    </source>
</evidence>
<dbReference type="PROSITE" id="PS50089">
    <property type="entry name" value="ZF_RING_2"/>
    <property type="match status" value="1"/>
</dbReference>
<dbReference type="KEGG" id="scac:106091767"/>
<dbReference type="VEuPathDB" id="VectorBase:SCAU015634"/>
<feature type="compositionally biased region" description="Low complexity" evidence="5">
    <location>
        <begin position="227"/>
        <end position="236"/>
    </location>
</feature>
<accession>A0A1I8QBF5</accession>
<evidence type="ECO:0000256" key="5">
    <source>
        <dbReference type="SAM" id="MobiDB-lite"/>
    </source>
</evidence>
<feature type="domain" description="RING-type" evidence="6">
    <location>
        <begin position="8"/>
        <end position="47"/>
    </location>
</feature>
<dbReference type="SUPFAM" id="SSF57850">
    <property type="entry name" value="RING/U-box"/>
    <property type="match status" value="1"/>
</dbReference>
<keyword evidence="2" id="KW-0862">Zinc</keyword>
<dbReference type="OrthoDB" id="8062037at2759"/>
<evidence type="ECO:0000256" key="4">
    <source>
        <dbReference type="SAM" id="Coils"/>
    </source>
</evidence>
<reference evidence="7" key="1">
    <citation type="submission" date="2020-05" db="UniProtKB">
        <authorList>
            <consortium name="EnsemblMetazoa"/>
        </authorList>
    </citation>
    <scope>IDENTIFICATION</scope>
    <source>
        <strain evidence="7">USDA</strain>
    </source>
</reference>
<dbReference type="InterPro" id="IPR001841">
    <property type="entry name" value="Znf_RING"/>
</dbReference>
<evidence type="ECO:0000313" key="7">
    <source>
        <dbReference type="EnsemblMetazoa" id="SCAU015634-PA"/>
    </source>
</evidence>
<dbReference type="InterPro" id="IPR013083">
    <property type="entry name" value="Znf_RING/FYVE/PHD"/>
</dbReference>
<feature type="coiled-coil region" evidence="4">
    <location>
        <begin position="69"/>
        <end position="201"/>
    </location>
</feature>